<name>A0ABS8I058_9FIRM</name>
<dbReference type="EMBL" id="JAJHJB010000080">
    <property type="protein sequence ID" value="MCC5468582.1"/>
    <property type="molecule type" value="Genomic_DNA"/>
</dbReference>
<dbReference type="InterPro" id="IPR046053">
    <property type="entry name" value="DUF6011"/>
</dbReference>
<comment type="caution">
    <text evidence="1">The sequence shown here is derived from an EMBL/GenBank/DDBJ whole genome shotgun (WGS) entry which is preliminary data.</text>
</comment>
<dbReference type="RefSeq" id="WP_229537461.1">
    <property type="nucleotide sequence ID" value="NZ_JAJHJB010000080.1"/>
</dbReference>
<proteinExistence type="predicted"/>
<sequence length="145" mass="16509">MSERCGRCNRVLRDVISKEKGFGPVCWTKIIGTRERQKGQGRLFKEPELDFSGDIILKRSENGSVLTNVSQQIELHSPNGFEWGYGGSGPAELALNILAMFTDRQTAEELHQIFKWDFIVRVPYDGATIKGKEIRKWLKQHKTAS</sequence>
<dbReference type="InterPro" id="IPR046164">
    <property type="entry name" value="DUF6166"/>
</dbReference>
<organism evidence="1 2">
    <name type="scientific">Pelosinus baikalensis</name>
    <dbReference type="NCBI Taxonomy" id="2892015"/>
    <lineage>
        <taxon>Bacteria</taxon>
        <taxon>Bacillati</taxon>
        <taxon>Bacillota</taxon>
        <taxon>Negativicutes</taxon>
        <taxon>Selenomonadales</taxon>
        <taxon>Sporomusaceae</taxon>
        <taxon>Pelosinus</taxon>
    </lineage>
</organism>
<accession>A0ABS8I058</accession>
<dbReference type="Pfam" id="PF19474">
    <property type="entry name" value="DUF6011"/>
    <property type="match status" value="1"/>
</dbReference>
<reference evidence="1" key="1">
    <citation type="submission" date="2021-11" db="EMBL/GenBank/DDBJ databases">
        <title>Description of a new species Pelosinus isolated from the bottom sediments of Lake Baikal.</title>
        <authorList>
            <person name="Zakharyuk A."/>
        </authorList>
    </citation>
    <scope>NUCLEOTIDE SEQUENCE</scope>
    <source>
        <strain evidence="1">Bkl1</strain>
    </source>
</reference>
<protein>
    <submittedName>
        <fullName evidence="1">DUF6011 domain-containing protein</fullName>
    </submittedName>
</protein>
<gene>
    <name evidence="1" type="ORF">LMF89_24915</name>
</gene>
<dbReference type="Pfam" id="PF19663">
    <property type="entry name" value="DUF6166"/>
    <property type="match status" value="1"/>
</dbReference>
<keyword evidence="2" id="KW-1185">Reference proteome</keyword>
<evidence type="ECO:0000313" key="1">
    <source>
        <dbReference type="EMBL" id="MCC5468582.1"/>
    </source>
</evidence>
<dbReference type="Proteomes" id="UP001165492">
    <property type="component" value="Unassembled WGS sequence"/>
</dbReference>
<evidence type="ECO:0000313" key="2">
    <source>
        <dbReference type="Proteomes" id="UP001165492"/>
    </source>
</evidence>